<dbReference type="AlphaFoldDB" id="A0AAD2HDD8"/>
<evidence type="ECO:0000313" key="1">
    <source>
        <dbReference type="EMBL" id="CAK5272705.1"/>
    </source>
</evidence>
<dbReference type="EMBL" id="CAVNYO010000184">
    <property type="protein sequence ID" value="CAK5272705.1"/>
    <property type="molecule type" value="Genomic_DNA"/>
</dbReference>
<evidence type="ECO:0008006" key="3">
    <source>
        <dbReference type="Google" id="ProtNLM"/>
    </source>
</evidence>
<dbReference type="Gene3D" id="3.10.129.10">
    <property type="entry name" value="Hotdog Thioesterase"/>
    <property type="match status" value="1"/>
</dbReference>
<proteinExistence type="predicted"/>
<comment type="caution">
    <text evidence="1">The sequence shown here is derived from an EMBL/GenBank/DDBJ whole genome shotgun (WGS) entry which is preliminary data.</text>
</comment>
<dbReference type="CDD" id="cd03440">
    <property type="entry name" value="hot_dog"/>
    <property type="match status" value="1"/>
</dbReference>
<evidence type="ECO:0000313" key="2">
    <source>
        <dbReference type="Proteomes" id="UP001295794"/>
    </source>
</evidence>
<keyword evidence="2" id="KW-1185">Reference proteome</keyword>
<sequence length="200" mass="21264">MVHAPVESFVRNSRRILNTPVAPHRLARIAGSAPQAVKEYAVKWLDIYHAPGNSCFAMPMASESVVTRVELTDSVELVMECEVEVTAEMLDAEGKAANSFLFSVIDEATSSAVTAIDFASRGPDAVSGVSLYLNTSFHNPAYLCVGSVLRFICTARPSVGGVTNCTCEVFDAKTSRLVATGVFSGMAQRISAGSLPASRL</sequence>
<name>A0AAD2HDD8_9AGAR</name>
<dbReference type="Proteomes" id="UP001295794">
    <property type="component" value="Unassembled WGS sequence"/>
</dbReference>
<dbReference type="InterPro" id="IPR029069">
    <property type="entry name" value="HotDog_dom_sf"/>
</dbReference>
<reference evidence="1" key="1">
    <citation type="submission" date="2023-11" db="EMBL/GenBank/DDBJ databases">
        <authorList>
            <person name="De Vega J J."/>
            <person name="De Vega J J."/>
        </authorList>
    </citation>
    <scope>NUCLEOTIDE SEQUENCE</scope>
</reference>
<accession>A0AAD2HDD8</accession>
<gene>
    <name evidence="1" type="ORF">MYCIT1_LOCUS18546</name>
</gene>
<dbReference type="SUPFAM" id="SSF54637">
    <property type="entry name" value="Thioesterase/thiol ester dehydrase-isomerase"/>
    <property type="match status" value="1"/>
</dbReference>
<protein>
    <recommendedName>
        <fullName evidence="3">Thioesterase domain-containing protein</fullName>
    </recommendedName>
</protein>
<organism evidence="1 2">
    <name type="scientific">Mycena citricolor</name>
    <dbReference type="NCBI Taxonomy" id="2018698"/>
    <lineage>
        <taxon>Eukaryota</taxon>
        <taxon>Fungi</taxon>
        <taxon>Dikarya</taxon>
        <taxon>Basidiomycota</taxon>
        <taxon>Agaricomycotina</taxon>
        <taxon>Agaricomycetes</taxon>
        <taxon>Agaricomycetidae</taxon>
        <taxon>Agaricales</taxon>
        <taxon>Marasmiineae</taxon>
        <taxon>Mycenaceae</taxon>
        <taxon>Mycena</taxon>
    </lineage>
</organism>